<dbReference type="Gene3D" id="4.10.410.40">
    <property type="match status" value="1"/>
</dbReference>
<reference evidence="1 2" key="1">
    <citation type="submission" date="2020-07" db="EMBL/GenBank/DDBJ databases">
        <authorList>
            <person name="Feng H."/>
        </authorList>
    </citation>
    <scope>NUCLEOTIDE SEQUENCE [LARGE SCALE GENOMIC DNA]</scope>
    <source>
        <strain evidence="2">s-10</strain>
    </source>
</reference>
<dbReference type="RefSeq" id="WP_181752343.1">
    <property type="nucleotide sequence ID" value="NZ_JACEIQ010000012.1"/>
</dbReference>
<organism evidence="1 2">
    <name type="scientific">Paenactinomyces guangxiensis</name>
    <dbReference type="NCBI Taxonomy" id="1490290"/>
    <lineage>
        <taxon>Bacteria</taxon>
        <taxon>Bacillati</taxon>
        <taxon>Bacillota</taxon>
        <taxon>Bacilli</taxon>
        <taxon>Bacillales</taxon>
        <taxon>Thermoactinomycetaceae</taxon>
        <taxon>Paenactinomyces</taxon>
    </lineage>
</organism>
<dbReference type="InterPro" id="IPR011855">
    <property type="entry name" value="Phgtail_TP901_1"/>
</dbReference>
<evidence type="ECO:0000313" key="1">
    <source>
        <dbReference type="EMBL" id="MBA4495099.1"/>
    </source>
</evidence>
<dbReference type="Pfam" id="PF06199">
    <property type="entry name" value="Phage_tail_2"/>
    <property type="match status" value="1"/>
</dbReference>
<dbReference type="Proteomes" id="UP000535491">
    <property type="component" value="Unassembled WGS sequence"/>
</dbReference>
<name>A0A7W1WS76_9BACL</name>
<protein>
    <submittedName>
        <fullName evidence="1">Uncharacterized protein</fullName>
    </submittedName>
</protein>
<comment type="caution">
    <text evidence="1">The sequence shown here is derived from an EMBL/GenBank/DDBJ whole genome shotgun (WGS) entry which is preliminary data.</text>
</comment>
<evidence type="ECO:0000313" key="2">
    <source>
        <dbReference type="Proteomes" id="UP000535491"/>
    </source>
</evidence>
<keyword evidence="2" id="KW-1185">Reference proteome</keyword>
<gene>
    <name evidence="1" type="ORF">H1191_12350</name>
</gene>
<sequence length="127" mass="13661">MAATQGFKGKVRIGANEVIDLSSWELEIEVADLDDTSFGDSWTGMIPGLKSWAGSFGGSWNMGDTNGQKALQDALLNSTPISLELYTNETNFYSGTAYITSQGNETPVDDKVTVEFEFTGSGPLTFT</sequence>
<dbReference type="EMBL" id="JACEIQ010000012">
    <property type="protein sequence ID" value="MBA4495099.1"/>
    <property type="molecule type" value="Genomic_DNA"/>
</dbReference>
<accession>A0A7W1WS76</accession>
<dbReference type="AlphaFoldDB" id="A0A7W1WS76"/>
<proteinExistence type="predicted"/>